<accession>A0A6S6WGM9</accession>
<evidence type="ECO:0000313" key="2">
    <source>
        <dbReference type="Proteomes" id="UP000472372"/>
    </source>
</evidence>
<reference evidence="1" key="1">
    <citation type="submission" date="2021-02" db="EMBL/GenBank/DDBJ databases">
        <authorList>
            <person name="Syme A R."/>
            <person name="Syme A R."/>
            <person name="Moolhuijzen P."/>
        </authorList>
    </citation>
    <scope>NUCLEOTIDE SEQUENCE</scope>
    <source>
        <strain evidence="1">W1-1</strain>
    </source>
</reference>
<evidence type="ECO:0000313" key="1">
    <source>
        <dbReference type="EMBL" id="CAE7218785.1"/>
    </source>
</evidence>
<name>A0A6S6WGM9_9PLEO</name>
<protein>
    <submittedName>
        <fullName evidence="1">Uncharacterized protein</fullName>
    </submittedName>
</protein>
<dbReference type="Proteomes" id="UP000472372">
    <property type="component" value="Chromosome 12"/>
</dbReference>
<gene>
    <name evidence="1" type="ORF">PTTW11_11084</name>
</gene>
<organism evidence="1 2">
    <name type="scientific">Pyrenophora teres f. teres</name>
    <dbReference type="NCBI Taxonomy" id="97479"/>
    <lineage>
        <taxon>Eukaryota</taxon>
        <taxon>Fungi</taxon>
        <taxon>Dikarya</taxon>
        <taxon>Ascomycota</taxon>
        <taxon>Pezizomycotina</taxon>
        <taxon>Dothideomycetes</taxon>
        <taxon>Pleosporomycetidae</taxon>
        <taxon>Pleosporales</taxon>
        <taxon>Pleosporineae</taxon>
        <taxon>Pleosporaceae</taxon>
        <taxon>Pyrenophora</taxon>
    </lineage>
</organism>
<dbReference type="AlphaFoldDB" id="A0A6S6WGM9"/>
<dbReference type="EMBL" id="HG992988">
    <property type="protein sequence ID" value="CAE7218785.1"/>
    <property type="molecule type" value="Genomic_DNA"/>
</dbReference>
<proteinExistence type="predicted"/>
<sequence>MDPTPGQLIYQNPKEVIEDRLQDLDSVTDDEQAPTGIPRDVFKGPMDSWHGFNKEVSTFYANQHLQDAFARTSGMRIDVDAMKAPPYWADLNHTQVTEAKNTHFSLIHSAVNRMFTVAKALFHDATPTQTASLQSIPMTDDWRFVTTKMRRREENEEFEPNMLFKIPGNENNQMERVVGNIKFSGTCHIRQNWGNSDSQARGSMRHIFGQVARDMRERGLRFGFISTYEETVFLKIERQENDGSYTLFYSDIVRHTHRTVMGSDQQALDSISVRLGLLHLLHRATYEDVSTWSFNPDDIRSEEWACKELD</sequence>